<comment type="caution">
    <text evidence="2">The sequence shown here is derived from an EMBL/GenBank/DDBJ whole genome shotgun (WGS) entry which is preliminary data.</text>
</comment>
<dbReference type="GO" id="GO:0006952">
    <property type="term" value="P:defense response"/>
    <property type="evidence" value="ECO:0007669"/>
    <property type="project" value="UniProtKB-KW"/>
</dbReference>
<dbReference type="SUPFAM" id="SSF52058">
    <property type="entry name" value="L domain-like"/>
    <property type="match status" value="1"/>
</dbReference>
<dbReference type="EMBL" id="LXQA010026593">
    <property type="protein sequence ID" value="MCH94135.1"/>
    <property type="molecule type" value="Genomic_DNA"/>
</dbReference>
<keyword evidence="3" id="KW-1185">Reference proteome</keyword>
<name>A0A392N4Q0_9FABA</name>
<accession>A0A392N4Q0</accession>
<gene>
    <name evidence="2" type="ORF">A2U01_0015091</name>
</gene>
<evidence type="ECO:0000313" key="2">
    <source>
        <dbReference type="EMBL" id="MCH94135.1"/>
    </source>
</evidence>
<evidence type="ECO:0000313" key="3">
    <source>
        <dbReference type="Proteomes" id="UP000265520"/>
    </source>
</evidence>
<proteinExistence type="predicted"/>
<dbReference type="Proteomes" id="UP000265520">
    <property type="component" value="Unassembled WGS sequence"/>
</dbReference>
<dbReference type="PANTHER" id="PTHR36766">
    <property type="entry name" value="PLANT BROAD-SPECTRUM MILDEW RESISTANCE PROTEIN RPW8"/>
    <property type="match status" value="1"/>
</dbReference>
<dbReference type="PANTHER" id="PTHR36766:SF70">
    <property type="entry name" value="DISEASE RESISTANCE PROTEIN RGA4"/>
    <property type="match status" value="1"/>
</dbReference>
<dbReference type="AlphaFoldDB" id="A0A392N4Q0"/>
<sequence>ALPQHLPSLQKLEIIDCQELETSIPKAGNISELELKRCDDILINELPFSLKRVTLCGTRVIESTLEKILFYCVFLEELEVEDFFGPNLEWSSLDFNSCIFLHTLTITGWHTSSLPFALDLFTNLNFLVLHDCPWLESVLGRQLPSNLCSLQIERCPKLMSSREEWGLFQLNSLKKFRVSDDFEIFESFPEESLLPSSITSLELTNCSNLRILNYKGFLHLTSLESLYIEDCPCLESLPECLPSSLSTLSIHDCPLITQQYQKEQGEHWHTISHIPDLTIS</sequence>
<evidence type="ECO:0000256" key="1">
    <source>
        <dbReference type="ARBA" id="ARBA00022821"/>
    </source>
</evidence>
<reference evidence="2 3" key="1">
    <citation type="journal article" date="2018" name="Front. Plant Sci.">
        <title>Red Clover (Trifolium pratense) and Zigzag Clover (T. medium) - A Picture of Genomic Similarities and Differences.</title>
        <authorList>
            <person name="Dluhosova J."/>
            <person name="Istvanek J."/>
            <person name="Nedelnik J."/>
            <person name="Repkova J."/>
        </authorList>
    </citation>
    <scope>NUCLEOTIDE SEQUENCE [LARGE SCALE GENOMIC DNA]</scope>
    <source>
        <strain evidence="3">cv. 10/8</strain>
        <tissue evidence="2">Leaf</tissue>
    </source>
</reference>
<dbReference type="InterPro" id="IPR032675">
    <property type="entry name" value="LRR_dom_sf"/>
</dbReference>
<feature type="non-terminal residue" evidence="2">
    <location>
        <position position="1"/>
    </location>
</feature>
<keyword evidence="1" id="KW-0611">Plant defense</keyword>
<organism evidence="2 3">
    <name type="scientific">Trifolium medium</name>
    <dbReference type="NCBI Taxonomy" id="97028"/>
    <lineage>
        <taxon>Eukaryota</taxon>
        <taxon>Viridiplantae</taxon>
        <taxon>Streptophyta</taxon>
        <taxon>Embryophyta</taxon>
        <taxon>Tracheophyta</taxon>
        <taxon>Spermatophyta</taxon>
        <taxon>Magnoliopsida</taxon>
        <taxon>eudicotyledons</taxon>
        <taxon>Gunneridae</taxon>
        <taxon>Pentapetalae</taxon>
        <taxon>rosids</taxon>
        <taxon>fabids</taxon>
        <taxon>Fabales</taxon>
        <taxon>Fabaceae</taxon>
        <taxon>Papilionoideae</taxon>
        <taxon>50 kb inversion clade</taxon>
        <taxon>NPAAA clade</taxon>
        <taxon>Hologalegina</taxon>
        <taxon>IRL clade</taxon>
        <taxon>Trifolieae</taxon>
        <taxon>Trifolium</taxon>
    </lineage>
</organism>
<dbReference type="Gene3D" id="3.80.10.10">
    <property type="entry name" value="Ribonuclease Inhibitor"/>
    <property type="match status" value="2"/>
</dbReference>
<protein>
    <submittedName>
        <fullName evidence="2">CC-NBS-LRR resistance protein</fullName>
    </submittedName>
</protein>